<comment type="caution">
    <text evidence="5">The sequence shown here is derived from an EMBL/GenBank/DDBJ whole genome shotgun (WGS) entry which is preliminary data.</text>
</comment>
<evidence type="ECO:0000256" key="1">
    <source>
        <dbReference type="ARBA" id="ARBA00005199"/>
    </source>
</evidence>
<dbReference type="InterPro" id="IPR044651">
    <property type="entry name" value="OTSB-like"/>
</dbReference>
<dbReference type="GO" id="GO:0004805">
    <property type="term" value="F:trehalose-phosphatase activity"/>
    <property type="evidence" value="ECO:0007669"/>
    <property type="project" value="UniProtKB-EC"/>
</dbReference>
<comment type="catalytic activity">
    <reaction evidence="4">
        <text>alpha,alpha-trehalose 6-phosphate + H2O = alpha,alpha-trehalose + phosphate</text>
        <dbReference type="Rhea" id="RHEA:23420"/>
        <dbReference type="ChEBI" id="CHEBI:15377"/>
        <dbReference type="ChEBI" id="CHEBI:16551"/>
        <dbReference type="ChEBI" id="CHEBI:43474"/>
        <dbReference type="ChEBI" id="CHEBI:58429"/>
        <dbReference type="EC" id="3.1.3.12"/>
    </reaction>
</comment>
<comment type="pathway">
    <text evidence="1 4">Glycan biosynthesis; trehalose biosynthesis.</text>
</comment>
<keyword evidence="4" id="KW-0460">Magnesium</keyword>
<reference evidence="6" key="1">
    <citation type="journal article" date="2019" name="Int. J. Syst. Evol. Microbiol.">
        <title>The Global Catalogue of Microorganisms (GCM) 10K type strain sequencing project: providing services to taxonomists for standard genome sequencing and annotation.</title>
        <authorList>
            <consortium name="The Broad Institute Genomics Platform"/>
            <consortium name="The Broad Institute Genome Sequencing Center for Infectious Disease"/>
            <person name="Wu L."/>
            <person name="Ma J."/>
        </authorList>
    </citation>
    <scope>NUCLEOTIDE SEQUENCE [LARGE SCALE GENOMIC DNA]</scope>
    <source>
        <strain evidence="6">ZS-35-S2</strain>
    </source>
</reference>
<dbReference type="EMBL" id="JBHUIJ010000002">
    <property type="protein sequence ID" value="MFD2236434.1"/>
    <property type="molecule type" value="Genomic_DNA"/>
</dbReference>
<dbReference type="InterPro" id="IPR003337">
    <property type="entry name" value="Trehalose_PPase"/>
</dbReference>
<evidence type="ECO:0000313" key="6">
    <source>
        <dbReference type="Proteomes" id="UP001597371"/>
    </source>
</evidence>
<dbReference type="Proteomes" id="UP001597371">
    <property type="component" value="Unassembled WGS sequence"/>
</dbReference>
<dbReference type="PANTHER" id="PTHR43768">
    <property type="entry name" value="TREHALOSE 6-PHOSPHATE PHOSPHATASE"/>
    <property type="match status" value="1"/>
</dbReference>
<accession>A0ABW5CGP2</accession>
<evidence type="ECO:0000256" key="2">
    <source>
        <dbReference type="ARBA" id="ARBA00008770"/>
    </source>
</evidence>
<dbReference type="InterPro" id="IPR036412">
    <property type="entry name" value="HAD-like_sf"/>
</dbReference>
<evidence type="ECO:0000313" key="5">
    <source>
        <dbReference type="EMBL" id="MFD2236434.1"/>
    </source>
</evidence>
<comment type="similarity">
    <text evidence="2 4">Belongs to the trehalose phosphatase family.</text>
</comment>
<comment type="function">
    <text evidence="4">Removes the phosphate from trehalose 6-phosphate to produce free trehalose.</text>
</comment>
<comment type="cofactor">
    <cofactor evidence="4">
        <name>Mg(2+)</name>
        <dbReference type="ChEBI" id="CHEBI:18420"/>
    </cofactor>
</comment>
<dbReference type="EC" id="3.1.3.12" evidence="4"/>
<dbReference type="NCBIfam" id="TIGR00685">
    <property type="entry name" value="T6PP"/>
    <property type="match status" value="1"/>
</dbReference>
<keyword evidence="3 4" id="KW-0378">Hydrolase</keyword>
<dbReference type="PANTHER" id="PTHR43768:SF3">
    <property type="entry name" value="TREHALOSE 6-PHOSPHATE PHOSPHATASE"/>
    <property type="match status" value="1"/>
</dbReference>
<dbReference type="RefSeq" id="WP_209735631.1">
    <property type="nucleotide sequence ID" value="NZ_CP072611.1"/>
</dbReference>
<proteinExistence type="inferred from homology"/>
<dbReference type="CDD" id="cd01627">
    <property type="entry name" value="HAD_TPP"/>
    <property type="match status" value="1"/>
</dbReference>
<name>A0ABW5CGP2_9HYPH</name>
<gene>
    <name evidence="5" type="primary">otsB</name>
    <name evidence="5" type="ORF">ACFSKQ_03010</name>
</gene>
<keyword evidence="4" id="KW-0479">Metal-binding</keyword>
<organism evidence="5 6">
    <name type="scientific">Aureimonas populi</name>
    <dbReference type="NCBI Taxonomy" id="1701758"/>
    <lineage>
        <taxon>Bacteria</taxon>
        <taxon>Pseudomonadati</taxon>
        <taxon>Pseudomonadota</taxon>
        <taxon>Alphaproteobacteria</taxon>
        <taxon>Hyphomicrobiales</taxon>
        <taxon>Aurantimonadaceae</taxon>
        <taxon>Aureimonas</taxon>
    </lineage>
</organism>
<dbReference type="Gene3D" id="3.40.50.1000">
    <property type="entry name" value="HAD superfamily/HAD-like"/>
    <property type="match status" value="1"/>
</dbReference>
<sequence length="245" mass="25958">MLDPVSIDSSRHALFLDFDGVLVDFAPEPDGVAIDPSLLDRLAVLHDRLDGALAIVSGRRIADLDRFLSPHRFAAAGVHGLESRVAQGGAIERLAGPEALEDVRTHLSTALAVGSALRLEDKGTALVLHYREHPECEGEARELMAAAVAGREGLTVMHGKSIVEVHPAGMDKGEALRRLVRLAPFAGRTPIYVGDDTTDEFAFAVMAELGGIGVKVGPGETGATRRLADIGAVKDWLMEDVDGGC</sequence>
<dbReference type="InterPro" id="IPR023214">
    <property type="entry name" value="HAD_sf"/>
</dbReference>
<dbReference type="InterPro" id="IPR006379">
    <property type="entry name" value="HAD-SF_hydro_IIB"/>
</dbReference>
<dbReference type="SUPFAM" id="SSF56784">
    <property type="entry name" value="HAD-like"/>
    <property type="match status" value="1"/>
</dbReference>
<dbReference type="NCBIfam" id="TIGR01484">
    <property type="entry name" value="HAD-SF-IIB"/>
    <property type="match status" value="1"/>
</dbReference>
<dbReference type="Pfam" id="PF02358">
    <property type="entry name" value="Trehalose_PPase"/>
    <property type="match status" value="1"/>
</dbReference>
<evidence type="ECO:0000256" key="4">
    <source>
        <dbReference type="RuleBase" id="RU361117"/>
    </source>
</evidence>
<dbReference type="Gene3D" id="3.30.70.1020">
    <property type="entry name" value="Trehalose-6-phosphate phosphatase related protein, domain 2"/>
    <property type="match status" value="1"/>
</dbReference>
<protein>
    <recommendedName>
        <fullName evidence="4">Trehalose 6-phosphate phosphatase</fullName>
        <ecNumber evidence="4">3.1.3.12</ecNumber>
    </recommendedName>
</protein>
<keyword evidence="6" id="KW-1185">Reference proteome</keyword>
<evidence type="ECO:0000256" key="3">
    <source>
        <dbReference type="ARBA" id="ARBA00022801"/>
    </source>
</evidence>